<dbReference type="SUPFAM" id="SSF56784">
    <property type="entry name" value="HAD-like"/>
    <property type="match status" value="1"/>
</dbReference>
<feature type="region of interest" description="Disordered" evidence="1">
    <location>
        <begin position="74"/>
        <end position="98"/>
    </location>
</feature>
<dbReference type="EMBL" id="CP108188">
    <property type="protein sequence ID" value="WTR71075.1"/>
    <property type="molecule type" value="Genomic_DNA"/>
</dbReference>
<feature type="compositionally biased region" description="Polar residues" evidence="1">
    <location>
        <begin position="76"/>
        <end position="98"/>
    </location>
</feature>
<gene>
    <name evidence="2" type="ORF">OG814_18175</name>
</gene>
<evidence type="ECO:0000256" key="1">
    <source>
        <dbReference type="SAM" id="MobiDB-lite"/>
    </source>
</evidence>
<accession>A0ABZ1LAQ9</accession>
<dbReference type="InterPro" id="IPR036412">
    <property type="entry name" value="HAD-like_sf"/>
</dbReference>
<dbReference type="InterPro" id="IPR023214">
    <property type="entry name" value="HAD_sf"/>
</dbReference>
<dbReference type="Pfam" id="PF13242">
    <property type="entry name" value="Hydrolase_like"/>
    <property type="match status" value="1"/>
</dbReference>
<proteinExistence type="predicted"/>
<protein>
    <submittedName>
        <fullName evidence="2">HAD hydrolase-like protein</fullName>
    </submittedName>
</protein>
<evidence type="ECO:0000313" key="2">
    <source>
        <dbReference type="EMBL" id="WTR71075.1"/>
    </source>
</evidence>
<name>A0ABZ1LAQ9_9ACTN</name>
<sequence length="98" mass="10498">MGRPAEQPHLMKPNPFPLITAAEQLHIDVTSRTLIGDFLTDIQAAHAAGATVIGYARKALHGWWGVAGGVDRQARSVGQSPVRSGRPTMTTSRASRAR</sequence>
<reference evidence="2 3" key="1">
    <citation type="submission" date="2022-10" db="EMBL/GenBank/DDBJ databases">
        <title>The complete genomes of actinobacterial strains from the NBC collection.</title>
        <authorList>
            <person name="Joergensen T.S."/>
            <person name="Alvarez Arevalo M."/>
            <person name="Sterndorff E.B."/>
            <person name="Faurdal D."/>
            <person name="Vuksanovic O."/>
            <person name="Mourched A.-S."/>
            <person name="Charusanti P."/>
            <person name="Shaw S."/>
            <person name="Blin K."/>
            <person name="Weber T."/>
        </authorList>
    </citation>
    <scope>NUCLEOTIDE SEQUENCE [LARGE SCALE GENOMIC DNA]</scope>
    <source>
        <strain evidence="2 3">NBC_00123</strain>
    </source>
</reference>
<dbReference type="Gene3D" id="3.40.50.1000">
    <property type="entry name" value="HAD superfamily/HAD-like"/>
    <property type="match status" value="1"/>
</dbReference>
<keyword evidence="3" id="KW-1185">Reference proteome</keyword>
<dbReference type="Proteomes" id="UP001622594">
    <property type="component" value="Chromosome"/>
</dbReference>
<evidence type="ECO:0000313" key="3">
    <source>
        <dbReference type="Proteomes" id="UP001622594"/>
    </source>
</evidence>
<organism evidence="2 3">
    <name type="scientific">Streptomyces zaomyceticus</name>
    <dbReference type="NCBI Taxonomy" id="68286"/>
    <lineage>
        <taxon>Bacteria</taxon>
        <taxon>Bacillati</taxon>
        <taxon>Actinomycetota</taxon>
        <taxon>Actinomycetes</taxon>
        <taxon>Kitasatosporales</taxon>
        <taxon>Streptomycetaceae</taxon>
        <taxon>Streptomyces</taxon>
    </lineage>
</organism>